<sequence length="176" mass="19244">MPVRRRSLDPDWPTIEAGKALASQHDAAFGGVVADRLDPVPAGGEDRIDRDRIRRPTEAALEQQMQIWRADLYCGPASRGSPGPSTACSIVLPKRCYWPTRADAVEAADDQRAGSVRYRRISSGLAAVALSEWLRRSRSRCVTRHIHAGVAASRQHREQDGGGDGFYPVLTGRASL</sequence>
<dbReference type="AlphaFoldDB" id="A0A558RCP3"/>
<organism evidence="1 2">
    <name type="scientific">Alterirhizorhabdus solaris</name>
    <dbReference type="NCBI Taxonomy" id="2529389"/>
    <lineage>
        <taxon>Bacteria</taxon>
        <taxon>Pseudomonadati</taxon>
        <taxon>Pseudomonadota</taxon>
        <taxon>Alphaproteobacteria</taxon>
        <taxon>Sphingomonadales</taxon>
        <taxon>Rhizorhabdaceae</taxon>
        <taxon>Alterirhizorhabdus</taxon>
    </lineage>
</organism>
<proteinExistence type="predicted"/>
<evidence type="ECO:0000313" key="2">
    <source>
        <dbReference type="Proteomes" id="UP000318681"/>
    </source>
</evidence>
<accession>A0A558RCP3</accession>
<dbReference type="RefSeq" id="WP_145147418.1">
    <property type="nucleotide sequence ID" value="NZ_VNIM01000003.1"/>
</dbReference>
<protein>
    <submittedName>
        <fullName evidence="1">Uncharacterized protein</fullName>
    </submittedName>
</protein>
<evidence type="ECO:0000313" key="1">
    <source>
        <dbReference type="EMBL" id="TVV77247.1"/>
    </source>
</evidence>
<name>A0A558RCP3_9SPHN</name>
<comment type="caution">
    <text evidence="1">The sequence shown here is derived from an EMBL/GenBank/DDBJ whole genome shotgun (WGS) entry which is preliminary data.</text>
</comment>
<gene>
    <name evidence="1" type="ORF">FOY91_01550</name>
</gene>
<dbReference type="Proteomes" id="UP000318681">
    <property type="component" value="Unassembled WGS sequence"/>
</dbReference>
<reference evidence="1 2" key="1">
    <citation type="submission" date="2019-07" db="EMBL/GenBank/DDBJ databases">
        <title>Sphingomonas solaris sp. nov., isolated from a solar panel from Boston, Massachusetts.</title>
        <authorList>
            <person name="Tanner K."/>
            <person name="Pascual J."/>
            <person name="Mancuso C."/>
            <person name="Pereto J."/>
            <person name="Khalil A."/>
            <person name="Vilanova C."/>
        </authorList>
    </citation>
    <scope>NUCLEOTIDE SEQUENCE [LARGE SCALE GENOMIC DNA]</scope>
    <source>
        <strain evidence="1 2">R4DWN</strain>
    </source>
</reference>
<dbReference type="EMBL" id="VNIM01000003">
    <property type="protein sequence ID" value="TVV77247.1"/>
    <property type="molecule type" value="Genomic_DNA"/>
</dbReference>
<keyword evidence="2" id="KW-1185">Reference proteome</keyword>